<sequence length="118" mass="13202">MIDRPDSNGDTLPSPESDAFVGTEKKKSVPRLARDFPWARGEALSPRKNADLAWVVERVIHLQLKIHTRFSVSGLDLLDVPIGDYGSADSKGNISVHWIYYTRYDLWTKSVAGPALHI</sequence>
<evidence type="ECO:0000256" key="1">
    <source>
        <dbReference type="SAM" id="MobiDB-lite"/>
    </source>
</evidence>
<name>G3Y4D8_ASPNA</name>
<reference evidence="2 3" key="1">
    <citation type="journal article" date="2011" name="Genome Res.">
        <title>Comparative genomics of citric-acid-producing Aspergillus niger ATCC 1015 versus enzyme-producing CBS 513.88.</title>
        <authorList>
            <person name="Andersen M.R."/>
            <person name="Salazar M.P."/>
            <person name="Schaap P.J."/>
            <person name="van de Vondervoort P.J."/>
            <person name="Culley D."/>
            <person name="Thykaer J."/>
            <person name="Frisvad J.C."/>
            <person name="Nielsen K.F."/>
            <person name="Albang R."/>
            <person name="Albermann K."/>
            <person name="Berka R.M."/>
            <person name="Braus G.H."/>
            <person name="Braus-Stromeyer S.A."/>
            <person name="Corrochano L.M."/>
            <person name="Dai Z."/>
            <person name="van Dijck P.W."/>
            <person name="Hofmann G."/>
            <person name="Lasure L.L."/>
            <person name="Magnuson J.K."/>
            <person name="Menke H."/>
            <person name="Meijer M."/>
            <person name="Meijer S.L."/>
            <person name="Nielsen J.B."/>
            <person name="Nielsen M.L."/>
            <person name="van Ooyen A.J."/>
            <person name="Pel H.J."/>
            <person name="Poulsen L."/>
            <person name="Samson R.A."/>
            <person name="Stam H."/>
            <person name="Tsang A."/>
            <person name="van den Brink J.M."/>
            <person name="Atkins A."/>
            <person name="Aerts A."/>
            <person name="Shapiro H."/>
            <person name="Pangilinan J."/>
            <person name="Salamov A."/>
            <person name="Lou Y."/>
            <person name="Lindquist E."/>
            <person name="Lucas S."/>
            <person name="Grimwood J."/>
            <person name="Grigoriev I.V."/>
            <person name="Kubicek C.P."/>
            <person name="Martinez D."/>
            <person name="van Peij N.N."/>
            <person name="Roubos J.A."/>
            <person name="Nielsen J."/>
            <person name="Baker S.E."/>
        </authorList>
    </citation>
    <scope>NUCLEOTIDE SEQUENCE [LARGE SCALE GENOMIC DNA]</scope>
    <source>
        <strain evidence="3">ATCC 1015 / CBS 113.46 / FGSC A1144 / LSHB Ac4 / NCTC 3858a / NRRL 328 / USDA 3528.7</strain>
    </source>
</reference>
<gene>
    <name evidence="2" type="ORF">ASPNIDRAFT_45082</name>
</gene>
<organism evidence="2 3">
    <name type="scientific">Aspergillus niger (strain ATCC 1015 / CBS 113.46 / FGSC A1144 / LSHB Ac4 / NCTC 3858a / NRRL 328 / USDA 3528.7)</name>
    <dbReference type="NCBI Taxonomy" id="380704"/>
    <lineage>
        <taxon>Eukaryota</taxon>
        <taxon>Fungi</taxon>
        <taxon>Dikarya</taxon>
        <taxon>Ascomycota</taxon>
        <taxon>Pezizomycotina</taxon>
        <taxon>Eurotiomycetes</taxon>
        <taxon>Eurotiomycetidae</taxon>
        <taxon>Eurotiales</taxon>
        <taxon>Aspergillaceae</taxon>
        <taxon>Aspergillus</taxon>
        <taxon>Aspergillus subgen. Circumdati</taxon>
    </lineage>
</organism>
<evidence type="ECO:0000313" key="3">
    <source>
        <dbReference type="Proteomes" id="UP000009038"/>
    </source>
</evidence>
<dbReference type="HOGENOM" id="CLU_2072618_0_0_1"/>
<evidence type="ECO:0000313" key="2">
    <source>
        <dbReference type="EMBL" id="EHA22315.1"/>
    </source>
</evidence>
<protein>
    <submittedName>
        <fullName evidence="2">Uncharacterized protein</fullName>
    </submittedName>
</protein>
<feature type="region of interest" description="Disordered" evidence="1">
    <location>
        <begin position="1"/>
        <end position="26"/>
    </location>
</feature>
<dbReference type="AlphaFoldDB" id="G3Y4D8"/>
<accession>G3Y4D8</accession>
<dbReference type="EMBL" id="ACJE01000012">
    <property type="protein sequence ID" value="EHA22315.1"/>
    <property type="molecule type" value="Genomic_DNA"/>
</dbReference>
<dbReference type="VEuPathDB" id="FungiDB:ASPNIDRAFT2_45082"/>
<proteinExistence type="predicted"/>
<comment type="caution">
    <text evidence="2">The sequence shown here is derived from an EMBL/GenBank/DDBJ whole genome shotgun (WGS) entry which is preliminary data.</text>
</comment>
<dbReference type="Proteomes" id="UP000009038">
    <property type="component" value="Unassembled WGS sequence"/>
</dbReference>